<keyword evidence="9" id="KW-1185">Reference proteome</keyword>
<dbReference type="GO" id="GO:0016020">
    <property type="term" value="C:membrane"/>
    <property type="evidence" value="ECO:0007669"/>
    <property type="project" value="UniProtKB-SubCell"/>
</dbReference>
<organism evidence="8 9">
    <name type="scientific">Rubroshorea leprosula</name>
    <dbReference type="NCBI Taxonomy" id="152421"/>
    <lineage>
        <taxon>Eukaryota</taxon>
        <taxon>Viridiplantae</taxon>
        <taxon>Streptophyta</taxon>
        <taxon>Embryophyta</taxon>
        <taxon>Tracheophyta</taxon>
        <taxon>Spermatophyta</taxon>
        <taxon>Magnoliopsida</taxon>
        <taxon>eudicotyledons</taxon>
        <taxon>Gunneridae</taxon>
        <taxon>Pentapetalae</taxon>
        <taxon>rosids</taxon>
        <taxon>malvids</taxon>
        <taxon>Malvales</taxon>
        <taxon>Dipterocarpaceae</taxon>
        <taxon>Rubroshorea</taxon>
    </lineage>
</organism>
<feature type="transmembrane region" description="Helical" evidence="7">
    <location>
        <begin position="417"/>
        <end position="438"/>
    </location>
</feature>
<feature type="transmembrane region" description="Helical" evidence="7">
    <location>
        <begin position="234"/>
        <end position="253"/>
    </location>
</feature>
<keyword evidence="3" id="KW-0813">Transport</keyword>
<feature type="transmembrane region" description="Helical" evidence="7">
    <location>
        <begin position="191"/>
        <end position="213"/>
    </location>
</feature>
<evidence type="ECO:0000256" key="3">
    <source>
        <dbReference type="ARBA" id="ARBA00022448"/>
    </source>
</evidence>
<feature type="transmembrane region" description="Helical" evidence="7">
    <location>
        <begin position="21"/>
        <end position="42"/>
    </location>
</feature>
<evidence type="ECO:0000256" key="2">
    <source>
        <dbReference type="ARBA" id="ARBA00010199"/>
    </source>
</evidence>
<dbReference type="InterPro" id="IPR045069">
    <property type="entry name" value="MATE_euk"/>
</dbReference>
<feature type="transmembrane region" description="Helical" evidence="7">
    <location>
        <begin position="314"/>
        <end position="337"/>
    </location>
</feature>
<dbReference type="GO" id="GO:1990961">
    <property type="term" value="P:xenobiotic detoxification by transmembrane export across the plasma membrane"/>
    <property type="evidence" value="ECO:0007669"/>
    <property type="project" value="InterPro"/>
</dbReference>
<dbReference type="CDD" id="cd13132">
    <property type="entry name" value="MATE_eukaryotic"/>
    <property type="match status" value="1"/>
</dbReference>
<feature type="transmembrane region" description="Helical" evidence="7">
    <location>
        <begin position="54"/>
        <end position="77"/>
    </location>
</feature>
<dbReference type="Proteomes" id="UP001054252">
    <property type="component" value="Unassembled WGS sequence"/>
</dbReference>
<reference evidence="8 9" key="1">
    <citation type="journal article" date="2021" name="Commun. Biol.">
        <title>The genome of Shorea leprosula (Dipterocarpaceae) highlights the ecological relevance of drought in aseasonal tropical rainforests.</title>
        <authorList>
            <person name="Ng K.K.S."/>
            <person name="Kobayashi M.J."/>
            <person name="Fawcett J.A."/>
            <person name="Hatakeyama M."/>
            <person name="Paape T."/>
            <person name="Ng C.H."/>
            <person name="Ang C.C."/>
            <person name="Tnah L.H."/>
            <person name="Lee C.T."/>
            <person name="Nishiyama T."/>
            <person name="Sese J."/>
            <person name="O'Brien M.J."/>
            <person name="Copetti D."/>
            <person name="Mohd Noor M.I."/>
            <person name="Ong R.C."/>
            <person name="Putra M."/>
            <person name="Sireger I.Z."/>
            <person name="Indrioko S."/>
            <person name="Kosugi Y."/>
            <person name="Izuno A."/>
            <person name="Isagi Y."/>
            <person name="Lee S.L."/>
            <person name="Shimizu K.K."/>
        </authorList>
    </citation>
    <scope>NUCLEOTIDE SEQUENCE [LARGE SCALE GENOMIC DNA]</scope>
    <source>
        <strain evidence="8">214</strain>
    </source>
</reference>
<keyword evidence="5 7" id="KW-1133">Transmembrane helix</keyword>
<evidence type="ECO:0000256" key="5">
    <source>
        <dbReference type="ARBA" id="ARBA00022989"/>
    </source>
</evidence>
<feature type="transmembrane region" description="Helical" evidence="7">
    <location>
        <begin position="97"/>
        <end position="115"/>
    </location>
</feature>
<dbReference type="GO" id="GO:0015297">
    <property type="term" value="F:antiporter activity"/>
    <property type="evidence" value="ECO:0007669"/>
    <property type="project" value="InterPro"/>
</dbReference>
<feature type="transmembrane region" description="Helical" evidence="7">
    <location>
        <begin position="390"/>
        <end position="411"/>
    </location>
</feature>
<evidence type="ECO:0000313" key="8">
    <source>
        <dbReference type="EMBL" id="GKV21291.1"/>
    </source>
</evidence>
<evidence type="ECO:0000256" key="6">
    <source>
        <dbReference type="ARBA" id="ARBA00023136"/>
    </source>
</evidence>
<protein>
    <recommendedName>
        <fullName evidence="7">Protein DETOXIFICATION</fullName>
    </recommendedName>
    <alternativeName>
        <fullName evidence="7">Multidrug and toxic compound extrusion protein</fullName>
    </alternativeName>
</protein>
<keyword evidence="4 7" id="KW-0812">Transmembrane</keyword>
<keyword evidence="6 7" id="KW-0472">Membrane</keyword>
<comment type="subcellular location">
    <subcellularLocation>
        <location evidence="1">Membrane</location>
        <topology evidence="1">Multi-pass membrane protein</topology>
    </subcellularLocation>
</comment>
<dbReference type="EMBL" id="BPVZ01000057">
    <property type="protein sequence ID" value="GKV21291.1"/>
    <property type="molecule type" value="Genomic_DNA"/>
</dbReference>
<feature type="transmembrane region" description="Helical" evidence="7">
    <location>
        <begin position="273"/>
        <end position="293"/>
    </location>
</feature>
<evidence type="ECO:0000256" key="7">
    <source>
        <dbReference type="RuleBase" id="RU004914"/>
    </source>
</evidence>
<evidence type="ECO:0000256" key="4">
    <source>
        <dbReference type="ARBA" id="ARBA00022692"/>
    </source>
</evidence>
<dbReference type="NCBIfam" id="TIGR00797">
    <property type="entry name" value="matE"/>
    <property type="match status" value="1"/>
</dbReference>
<proteinExistence type="inferred from homology"/>
<comment type="caution">
    <text evidence="8">The sequence shown here is derived from an EMBL/GenBank/DDBJ whole genome shotgun (WGS) entry which is preliminary data.</text>
</comment>
<gene>
    <name evidence="8" type="ORF">SLEP1_g31284</name>
</gene>
<feature type="transmembrane region" description="Helical" evidence="7">
    <location>
        <begin position="135"/>
        <end position="153"/>
    </location>
</feature>
<dbReference type="InterPro" id="IPR002528">
    <property type="entry name" value="MATE_fam"/>
</dbReference>
<dbReference type="PANTHER" id="PTHR11206">
    <property type="entry name" value="MULTIDRUG RESISTANCE PROTEIN"/>
    <property type="match status" value="1"/>
</dbReference>
<dbReference type="AlphaFoldDB" id="A0AAV5K815"/>
<evidence type="ECO:0000256" key="1">
    <source>
        <dbReference type="ARBA" id="ARBA00004141"/>
    </source>
</evidence>
<dbReference type="GO" id="GO:0042910">
    <property type="term" value="F:xenobiotic transmembrane transporter activity"/>
    <property type="evidence" value="ECO:0007669"/>
    <property type="project" value="InterPro"/>
</dbReference>
<evidence type="ECO:0000313" key="9">
    <source>
        <dbReference type="Proteomes" id="UP001054252"/>
    </source>
</evidence>
<dbReference type="Pfam" id="PF01554">
    <property type="entry name" value="MatE"/>
    <property type="match status" value="2"/>
</dbReference>
<comment type="similarity">
    <text evidence="2 7">Belongs to the multi antimicrobial extrusion (MATE) (TC 2.A.66.1) family.</text>
</comment>
<feature type="transmembrane region" description="Helical" evidence="7">
    <location>
        <begin position="165"/>
        <end position="185"/>
    </location>
</feature>
<name>A0AAV5K815_9ROSI</name>
<accession>A0AAV5K815</accession>
<sequence>MEGGWKQSIVKEVKKQLYLSGPLIAIGLFQYSLQLISITFVGHHGELALSAASLATSFASVTGFALIVGVGTALDTLCGQSFGAEQYHMLGVYSQRAMLVVSIINIFIAIIWANTKHILIAVHQDATISREAGQYILFMIPGLFAHGLLQCLIKFFQTQNRVCGMMLLSGITSSFHAIVCLSLVFKSGLSIRGAALAISVSYWLNVLLLAFYIKFSASLTDTWTGFSIEAMHNIFSFIRISIPSALMPCLKVWSFELMIFLSGLLPNPKLETSVLAVCFNTAQVVWVIPFGLSAAVSTRVSNELGAGRPKAARVAANVGIFMAIAEGLIVALIIVLLRNVWGRVFSNEKGVVKYVETMVPIVAASSFLDGNQTVLSGIARGCGWKKIGAWINLGSYYLVGLPVASVFAFVLPLKAKGLWLGIVAAFSVQILLFIIITIRGNWEKQANKAAGRVNASNIPVAVVSQG</sequence>